<dbReference type="InterPro" id="IPR007712">
    <property type="entry name" value="RelE/ParE_toxin"/>
</dbReference>
<keyword evidence="2" id="KW-1277">Toxin-antitoxin system</keyword>
<dbReference type="PANTHER" id="PTHR33755">
    <property type="entry name" value="TOXIN PARE1-RELATED"/>
    <property type="match status" value="1"/>
</dbReference>
<gene>
    <name evidence="3" type="ORF">ACFQE0_17095</name>
</gene>
<evidence type="ECO:0000313" key="4">
    <source>
        <dbReference type="Proteomes" id="UP001596292"/>
    </source>
</evidence>
<proteinExistence type="inferred from homology"/>
<dbReference type="EMBL" id="JBHSWN010000001">
    <property type="protein sequence ID" value="MFC6791179.1"/>
    <property type="molecule type" value="Genomic_DNA"/>
</dbReference>
<protein>
    <submittedName>
        <fullName evidence="3">Type II toxin-antitoxin system RelE/ParE family toxin</fullName>
    </submittedName>
</protein>
<dbReference type="Pfam" id="PF05016">
    <property type="entry name" value="ParE_toxin"/>
    <property type="match status" value="1"/>
</dbReference>
<dbReference type="Gene3D" id="3.30.2310.20">
    <property type="entry name" value="RelE-like"/>
    <property type="match status" value="1"/>
</dbReference>
<evidence type="ECO:0000313" key="3">
    <source>
        <dbReference type="EMBL" id="MFC6791179.1"/>
    </source>
</evidence>
<organism evidence="3 4">
    <name type="scientific">Methylobacterium komagatae</name>
    <dbReference type="NCBI Taxonomy" id="374425"/>
    <lineage>
        <taxon>Bacteria</taxon>
        <taxon>Pseudomonadati</taxon>
        <taxon>Pseudomonadota</taxon>
        <taxon>Alphaproteobacteria</taxon>
        <taxon>Hyphomicrobiales</taxon>
        <taxon>Methylobacteriaceae</taxon>
        <taxon>Methylobacterium</taxon>
    </lineage>
</organism>
<dbReference type="InterPro" id="IPR051803">
    <property type="entry name" value="TA_system_RelE-like_toxin"/>
</dbReference>
<sequence length="92" mass="10566">MRVRYTRTAARQIASALEYLAVDSPMAAQNMAERIQSVMGLLGEHPMMGRGTSTRHIRRFPLGSYPYLIDYSIEADEIVVRRFRHTARRPLS</sequence>
<dbReference type="RefSeq" id="WP_378971794.1">
    <property type="nucleotide sequence ID" value="NZ_JBHSWN010000001.1"/>
</dbReference>
<accession>A0ABW2BMW9</accession>
<comment type="similarity">
    <text evidence="1">Belongs to the RelE toxin family.</text>
</comment>
<dbReference type="Proteomes" id="UP001596292">
    <property type="component" value="Unassembled WGS sequence"/>
</dbReference>
<reference evidence="4" key="1">
    <citation type="journal article" date="2019" name="Int. J. Syst. Evol. Microbiol.">
        <title>The Global Catalogue of Microorganisms (GCM) 10K type strain sequencing project: providing services to taxonomists for standard genome sequencing and annotation.</title>
        <authorList>
            <consortium name="The Broad Institute Genomics Platform"/>
            <consortium name="The Broad Institute Genome Sequencing Center for Infectious Disease"/>
            <person name="Wu L."/>
            <person name="Ma J."/>
        </authorList>
    </citation>
    <scope>NUCLEOTIDE SEQUENCE [LARGE SCALE GENOMIC DNA]</scope>
    <source>
        <strain evidence="4">CCUG 48316</strain>
    </source>
</reference>
<comment type="caution">
    <text evidence="3">The sequence shown here is derived from an EMBL/GenBank/DDBJ whole genome shotgun (WGS) entry which is preliminary data.</text>
</comment>
<evidence type="ECO:0000256" key="2">
    <source>
        <dbReference type="ARBA" id="ARBA00022649"/>
    </source>
</evidence>
<name>A0ABW2BMW9_9HYPH</name>
<keyword evidence="4" id="KW-1185">Reference proteome</keyword>
<evidence type="ECO:0000256" key="1">
    <source>
        <dbReference type="ARBA" id="ARBA00006226"/>
    </source>
</evidence>
<dbReference type="InterPro" id="IPR035093">
    <property type="entry name" value="RelE/ParE_toxin_dom_sf"/>
</dbReference>